<evidence type="ECO:0000313" key="2">
    <source>
        <dbReference type="Proteomes" id="UP001283361"/>
    </source>
</evidence>
<accession>A0AAE1DSZ5</accession>
<keyword evidence="2" id="KW-1185">Reference proteome</keyword>
<sequence>MHELLDVASSKCDDDPGITSLDVVSSNCDDDAGFTFLDMVSSKCDDDAGITFLDVVSSKCDDDLCISSRGQFQMLMVLTIMKMIELALNCLK</sequence>
<organism evidence="1 2">
    <name type="scientific">Elysia crispata</name>
    <name type="common">lettuce slug</name>
    <dbReference type="NCBI Taxonomy" id="231223"/>
    <lineage>
        <taxon>Eukaryota</taxon>
        <taxon>Metazoa</taxon>
        <taxon>Spiralia</taxon>
        <taxon>Lophotrochozoa</taxon>
        <taxon>Mollusca</taxon>
        <taxon>Gastropoda</taxon>
        <taxon>Heterobranchia</taxon>
        <taxon>Euthyneura</taxon>
        <taxon>Panpulmonata</taxon>
        <taxon>Sacoglossa</taxon>
        <taxon>Placobranchoidea</taxon>
        <taxon>Plakobranchidae</taxon>
        <taxon>Elysia</taxon>
    </lineage>
</organism>
<protein>
    <submittedName>
        <fullName evidence="1">Uncharacterized protein</fullName>
    </submittedName>
</protein>
<dbReference type="Proteomes" id="UP001283361">
    <property type="component" value="Unassembled WGS sequence"/>
</dbReference>
<dbReference type="AlphaFoldDB" id="A0AAE1DSZ5"/>
<evidence type="ECO:0000313" key="1">
    <source>
        <dbReference type="EMBL" id="KAK3781814.1"/>
    </source>
</evidence>
<reference evidence="1" key="1">
    <citation type="journal article" date="2023" name="G3 (Bethesda)">
        <title>A reference genome for the long-term kleptoplast-retaining sea slug Elysia crispata morphotype clarki.</title>
        <authorList>
            <person name="Eastman K.E."/>
            <person name="Pendleton A.L."/>
            <person name="Shaikh M.A."/>
            <person name="Suttiyut T."/>
            <person name="Ogas R."/>
            <person name="Tomko P."/>
            <person name="Gavelis G."/>
            <person name="Widhalm J.R."/>
            <person name="Wisecaver J.H."/>
        </authorList>
    </citation>
    <scope>NUCLEOTIDE SEQUENCE</scope>
    <source>
        <strain evidence="1">ECLA1</strain>
    </source>
</reference>
<dbReference type="EMBL" id="JAWDGP010002594">
    <property type="protein sequence ID" value="KAK3781814.1"/>
    <property type="molecule type" value="Genomic_DNA"/>
</dbReference>
<proteinExistence type="predicted"/>
<name>A0AAE1DSZ5_9GAST</name>
<gene>
    <name evidence="1" type="ORF">RRG08_062132</name>
</gene>
<comment type="caution">
    <text evidence="1">The sequence shown here is derived from an EMBL/GenBank/DDBJ whole genome shotgun (WGS) entry which is preliminary data.</text>
</comment>